<dbReference type="Gene3D" id="2.10.70.40">
    <property type="entry name" value="peptidoglycan hydrolase"/>
    <property type="match status" value="1"/>
</dbReference>
<evidence type="ECO:0000256" key="8">
    <source>
        <dbReference type="ARBA" id="ARBA00023295"/>
    </source>
</evidence>
<dbReference type="GO" id="GO:0042597">
    <property type="term" value="C:periplasmic space"/>
    <property type="evidence" value="ECO:0007669"/>
    <property type="project" value="UniProtKB-SubCell"/>
</dbReference>
<evidence type="ECO:0000256" key="1">
    <source>
        <dbReference type="ARBA" id="ARBA00002954"/>
    </source>
</evidence>
<evidence type="ECO:0000256" key="10">
    <source>
        <dbReference type="ARBA" id="ARBA00030835"/>
    </source>
</evidence>
<dbReference type="GO" id="GO:0071973">
    <property type="term" value="P:bacterial-type flagellum-dependent cell motility"/>
    <property type="evidence" value="ECO:0007669"/>
    <property type="project" value="TreeGrafter"/>
</dbReference>
<dbReference type="PRINTS" id="PR01002">
    <property type="entry name" value="FLGFLGJ"/>
</dbReference>
<evidence type="ECO:0000256" key="6">
    <source>
        <dbReference type="ARBA" id="ARBA00022764"/>
    </source>
</evidence>
<dbReference type="GO" id="GO:0004040">
    <property type="term" value="F:amidase activity"/>
    <property type="evidence" value="ECO:0007669"/>
    <property type="project" value="InterPro"/>
</dbReference>
<sequence>MMGDALALNPQSLDNLRFQAKQDGGKKSIHAAASQFESFFLQMMLRSMRQTLPQDGPFDSRESKMFGDMYDQQIAQNIAQGPGIGLADMLTKQMQLSSQTSVVEPRPYSFPAVPAHSSAAGAGTEQVPSAPAAGAKDTPLGPGNFVNKLWPHAVDAAAELGVSPHVLLAQAALETGWGKHELRGAKGNSYNLFNIKAGKNWNGDKVGAETTEYVNGKPVQQSANFKAYGSYGEAFADYARQIKTNPRYAGALAQGGDAQGFVQGLQSGGYATDPMYASKVMRVINSAAFRDGLTADAASVPAA</sequence>
<keyword evidence="7 13" id="KW-0378">Hydrolase</keyword>
<evidence type="ECO:0000259" key="12">
    <source>
        <dbReference type="SMART" id="SM00047"/>
    </source>
</evidence>
<evidence type="ECO:0000313" key="13">
    <source>
        <dbReference type="EMBL" id="OIQ85394.1"/>
    </source>
</evidence>
<evidence type="ECO:0000256" key="2">
    <source>
        <dbReference type="ARBA" id="ARBA00004418"/>
    </source>
</evidence>
<dbReference type="NCBIfam" id="TIGR02541">
    <property type="entry name" value="flagell_FlgJ"/>
    <property type="match status" value="1"/>
</dbReference>
<dbReference type="InterPro" id="IPR013377">
    <property type="entry name" value="FlgJ"/>
</dbReference>
<dbReference type="Pfam" id="PF01832">
    <property type="entry name" value="Glucosaminidase"/>
    <property type="match status" value="1"/>
</dbReference>
<dbReference type="GO" id="GO:0071555">
    <property type="term" value="P:cell wall organization"/>
    <property type="evidence" value="ECO:0007669"/>
    <property type="project" value="UniProtKB-KW"/>
</dbReference>
<comment type="similarity">
    <text evidence="3">In the N-terminal section; belongs to the FlgJ family.</text>
</comment>
<evidence type="ECO:0000256" key="5">
    <source>
        <dbReference type="ARBA" id="ARBA00013433"/>
    </source>
</evidence>
<dbReference type="EMBL" id="MLJW01000547">
    <property type="protein sequence ID" value="OIQ85394.1"/>
    <property type="molecule type" value="Genomic_DNA"/>
</dbReference>
<feature type="region of interest" description="Disordered" evidence="11">
    <location>
        <begin position="114"/>
        <end position="138"/>
    </location>
</feature>
<evidence type="ECO:0000256" key="7">
    <source>
        <dbReference type="ARBA" id="ARBA00022801"/>
    </source>
</evidence>
<comment type="subcellular location">
    <subcellularLocation>
        <location evidence="2">Periplasm</location>
    </subcellularLocation>
</comment>
<dbReference type="InterPro" id="IPR019301">
    <property type="entry name" value="Flagellar_prot_FlgJ_N"/>
</dbReference>
<comment type="function">
    <text evidence="1">Flagellum-specific muramidase which hydrolyzes the peptidoglycan layer to assemble the rod structure in the periplasmic space.</text>
</comment>
<name>A0A1J5QPU0_9ZZZZ</name>
<comment type="similarity">
    <text evidence="4">In the C-terminal section; belongs to the glycosyl hydrolase 73 family.</text>
</comment>
<dbReference type="GO" id="GO:0016798">
    <property type="term" value="F:hydrolase activity, acting on glycosyl bonds"/>
    <property type="evidence" value="ECO:0007669"/>
    <property type="project" value="UniProtKB-KW"/>
</dbReference>
<accession>A0A1J5QPU0</accession>
<gene>
    <name evidence="13" type="primary">flgJ_8</name>
    <name evidence="13" type="ORF">GALL_327570</name>
</gene>
<reference evidence="13" key="1">
    <citation type="submission" date="2016-10" db="EMBL/GenBank/DDBJ databases">
        <title>Sequence of Gallionella enrichment culture.</title>
        <authorList>
            <person name="Poehlein A."/>
            <person name="Muehling M."/>
            <person name="Daniel R."/>
        </authorList>
    </citation>
    <scope>NUCLEOTIDE SEQUENCE</scope>
</reference>
<keyword evidence="8 13" id="KW-0326">Glycosidase</keyword>
<dbReference type="InterPro" id="IPR002901">
    <property type="entry name" value="MGlyc_endo_b_GlcNAc-like_dom"/>
</dbReference>
<organism evidence="13">
    <name type="scientific">mine drainage metagenome</name>
    <dbReference type="NCBI Taxonomy" id="410659"/>
    <lineage>
        <taxon>unclassified sequences</taxon>
        <taxon>metagenomes</taxon>
        <taxon>ecological metagenomes</taxon>
    </lineage>
</organism>
<dbReference type="AlphaFoldDB" id="A0A1J5QPU0"/>
<evidence type="ECO:0000256" key="11">
    <source>
        <dbReference type="SAM" id="MobiDB-lite"/>
    </source>
</evidence>
<feature type="domain" description="Mannosyl-glycoprotein endo-beta-N-acetylglucosamidase-like" evidence="12">
    <location>
        <begin position="136"/>
        <end position="290"/>
    </location>
</feature>
<evidence type="ECO:0000256" key="9">
    <source>
        <dbReference type="ARBA" id="ARBA00023316"/>
    </source>
</evidence>
<dbReference type="InterPro" id="IPR051056">
    <property type="entry name" value="Glycosyl_Hydrolase_73"/>
</dbReference>
<dbReference type="Gene3D" id="1.10.530.10">
    <property type="match status" value="1"/>
</dbReference>
<evidence type="ECO:0000256" key="4">
    <source>
        <dbReference type="ARBA" id="ARBA00007974"/>
    </source>
</evidence>
<dbReference type="GO" id="GO:0044780">
    <property type="term" value="P:bacterial-type flagellum assembly"/>
    <property type="evidence" value="ECO:0007669"/>
    <property type="project" value="InterPro"/>
</dbReference>
<proteinExistence type="inferred from homology"/>
<keyword evidence="6" id="KW-0574">Periplasm</keyword>
<dbReference type="PANTHER" id="PTHR33308:SF9">
    <property type="entry name" value="PEPTIDOGLYCAN HYDROLASE FLGJ"/>
    <property type="match status" value="1"/>
</dbReference>
<dbReference type="Pfam" id="PF10135">
    <property type="entry name" value="Rod-binding"/>
    <property type="match status" value="1"/>
</dbReference>
<protein>
    <recommendedName>
        <fullName evidence="5">Peptidoglycan hydrolase FlgJ</fullName>
    </recommendedName>
    <alternativeName>
        <fullName evidence="10">Muramidase FlgJ</fullName>
    </alternativeName>
</protein>
<evidence type="ECO:0000256" key="3">
    <source>
        <dbReference type="ARBA" id="ARBA00006880"/>
    </source>
</evidence>
<keyword evidence="9" id="KW-0961">Cell wall biogenesis/degradation</keyword>
<comment type="caution">
    <text evidence="13">The sequence shown here is derived from an EMBL/GenBank/DDBJ whole genome shotgun (WGS) entry which is preliminary data.</text>
</comment>
<dbReference type="PANTHER" id="PTHR33308">
    <property type="entry name" value="PEPTIDOGLYCAN HYDROLASE FLGJ"/>
    <property type="match status" value="1"/>
</dbReference>
<dbReference type="SMART" id="SM00047">
    <property type="entry name" value="LYZ2"/>
    <property type="match status" value="1"/>
</dbReference>